<dbReference type="Proteomes" id="UP000092668">
    <property type="component" value="Unassembled WGS sequence"/>
</dbReference>
<sequence>MCVGYPLRAAVDHRAPLADRHGPLGGLAVAIGGGIEQRDVTPAGCTGQPRDAGQHRGQQLDGTAVPGGVSAGPAGCLGGHWATA</sequence>
<reference evidence="2 3" key="1">
    <citation type="submission" date="2015-06" db="EMBL/GenBank/DDBJ databases">
        <title>Genome sequence of Mycobacterium kumamotonense strain Roo.</title>
        <authorList>
            <person name="Greninger A.L."/>
            <person name="Cunningham G."/>
            <person name="Miller S."/>
        </authorList>
    </citation>
    <scope>NUCLEOTIDE SEQUENCE [LARGE SCALE GENOMIC DNA]</scope>
    <source>
        <strain evidence="2 3">Roo</strain>
    </source>
</reference>
<accession>A0A1B8S9C0</accession>
<evidence type="ECO:0000313" key="2">
    <source>
        <dbReference type="EMBL" id="OBY29324.1"/>
    </source>
</evidence>
<name>A0A1B8S9C0_9MYCO</name>
<evidence type="ECO:0000313" key="3">
    <source>
        <dbReference type="Proteomes" id="UP000092668"/>
    </source>
</evidence>
<keyword evidence="3" id="KW-1185">Reference proteome</keyword>
<evidence type="ECO:0000256" key="1">
    <source>
        <dbReference type="SAM" id="MobiDB-lite"/>
    </source>
</evidence>
<protein>
    <submittedName>
        <fullName evidence="2">Uncharacterized protein</fullName>
    </submittedName>
</protein>
<feature type="region of interest" description="Disordered" evidence="1">
    <location>
        <begin position="38"/>
        <end position="69"/>
    </location>
</feature>
<proteinExistence type="predicted"/>
<organism evidence="2 3">
    <name type="scientific">Mycolicibacter kumamotonensis</name>
    <dbReference type="NCBI Taxonomy" id="354243"/>
    <lineage>
        <taxon>Bacteria</taxon>
        <taxon>Bacillati</taxon>
        <taxon>Actinomycetota</taxon>
        <taxon>Actinomycetes</taxon>
        <taxon>Mycobacteriales</taxon>
        <taxon>Mycobacteriaceae</taxon>
        <taxon>Mycolicibacter</taxon>
    </lineage>
</organism>
<gene>
    <name evidence="2" type="ORF">ACT18_23675</name>
</gene>
<dbReference type="EMBL" id="LFOE01000101">
    <property type="protein sequence ID" value="OBY29324.1"/>
    <property type="molecule type" value="Genomic_DNA"/>
</dbReference>
<dbReference type="AlphaFoldDB" id="A0A1B8S9C0"/>
<comment type="caution">
    <text evidence="2">The sequence shown here is derived from an EMBL/GenBank/DDBJ whole genome shotgun (WGS) entry which is preliminary data.</text>
</comment>